<dbReference type="EMBL" id="SAXA01000011">
    <property type="protein sequence ID" value="RXQ91539.1"/>
    <property type="molecule type" value="Genomic_DNA"/>
</dbReference>
<reference evidence="4 5" key="1">
    <citation type="submission" date="2019-01" db="EMBL/GenBank/DDBJ databases">
        <title>Ancylomarina salipaludis sp. nov., isolated from a salt marsh.</title>
        <authorList>
            <person name="Yoon J.-H."/>
        </authorList>
    </citation>
    <scope>NUCLEOTIDE SEQUENCE [LARGE SCALE GENOMIC DNA]</scope>
    <source>
        <strain evidence="4 5">SHSM-M15</strain>
    </source>
</reference>
<dbReference type="InterPro" id="IPR036291">
    <property type="entry name" value="NAD(P)-bd_dom_sf"/>
</dbReference>
<accession>A0A4Q1JJU7</accession>
<evidence type="ECO:0000256" key="2">
    <source>
        <dbReference type="ARBA" id="ARBA00023002"/>
    </source>
</evidence>
<sequence>MRKVIIIGATSGIGKALAELFIDRNYKVGLTGLERNGEEELQKKYPGRLELRYFDCTKDRNSEIIKELVESLGGLDVLIFSAGIGHLNHNPSFQEENQANKLNVLAFTEIANWTYRFFENEGKGHFVAISSIAGLRGYRVAPAYHAAKSYQIRYLEALKQKAHQSGKPIFITDIRPGFIDTGLSDTKRKFWIATKEKAARQIYSIIKRRKDTGYVTKRWQIVAIIMMLIPAWLLKRL</sequence>
<keyword evidence="5" id="KW-1185">Reference proteome</keyword>
<dbReference type="PANTHER" id="PTHR44196:SF3">
    <property type="entry name" value="SHORT CHAIN DEHYDROGENASE FAMILY PROTEIN"/>
    <property type="match status" value="1"/>
</dbReference>
<dbReference type="Gene3D" id="3.40.50.720">
    <property type="entry name" value="NAD(P)-binding Rossmann-like Domain"/>
    <property type="match status" value="1"/>
</dbReference>
<gene>
    <name evidence="4" type="ORF">EO244_12390</name>
</gene>
<evidence type="ECO:0000256" key="1">
    <source>
        <dbReference type="ARBA" id="ARBA00006484"/>
    </source>
</evidence>
<dbReference type="Pfam" id="PF00106">
    <property type="entry name" value="adh_short"/>
    <property type="match status" value="1"/>
</dbReference>
<dbReference type="PRINTS" id="PR00081">
    <property type="entry name" value="GDHRDH"/>
</dbReference>
<protein>
    <submittedName>
        <fullName evidence="4">SDR family NAD(P)-dependent oxidoreductase</fullName>
    </submittedName>
</protein>
<dbReference type="GO" id="GO:0016020">
    <property type="term" value="C:membrane"/>
    <property type="evidence" value="ECO:0007669"/>
    <property type="project" value="TreeGrafter"/>
</dbReference>
<name>A0A4Q1JJU7_9BACT</name>
<feature type="transmembrane region" description="Helical" evidence="3">
    <location>
        <begin position="218"/>
        <end position="234"/>
    </location>
</feature>
<evidence type="ECO:0000256" key="3">
    <source>
        <dbReference type="SAM" id="Phobius"/>
    </source>
</evidence>
<dbReference type="AlphaFoldDB" id="A0A4Q1JJU7"/>
<dbReference type="GO" id="GO:0016491">
    <property type="term" value="F:oxidoreductase activity"/>
    <property type="evidence" value="ECO:0007669"/>
    <property type="project" value="UniProtKB-KW"/>
</dbReference>
<dbReference type="Proteomes" id="UP000289703">
    <property type="component" value="Unassembled WGS sequence"/>
</dbReference>
<dbReference type="InterPro" id="IPR002347">
    <property type="entry name" value="SDR_fam"/>
</dbReference>
<dbReference type="SUPFAM" id="SSF51735">
    <property type="entry name" value="NAD(P)-binding Rossmann-fold domains"/>
    <property type="match status" value="1"/>
</dbReference>
<comment type="similarity">
    <text evidence="1">Belongs to the short-chain dehydrogenases/reductases (SDR) family.</text>
</comment>
<organism evidence="4 5">
    <name type="scientific">Ancylomarina salipaludis</name>
    <dbReference type="NCBI Taxonomy" id="2501299"/>
    <lineage>
        <taxon>Bacteria</taxon>
        <taxon>Pseudomonadati</taxon>
        <taxon>Bacteroidota</taxon>
        <taxon>Bacteroidia</taxon>
        <taxon>Marinilabiliales</taxon>
        <taxon>Marinifilaceae</taxon>
        <taxon>Ancylomarina</taxon>
    </lineage>
</organism>
<keyword evidence="2" id="KW-0560">Oxidoreductase</keyword>
<dbReference type="OrthoDB" id="822355at2"/>
<evidence type="ECO:0000313" key="4">
    <source>
        <dbReference type="EMBL" id="RXQ91539.1"/>
    </source>
</evidence>
<dbReference type="PANTHER" id="PTHR44196">
    <property type="entry name" value="DEHYDROGENASE/REDUCTASE SDR FAMILY MEMBER 7B"/>
    <property type="match status" value="1"/>
</dbReference>
<dbReference type="RefSeq" id="WP_129254992.1">
    <property type="nucleotide sequence ID" value="NZ_SAXA01000011.1"/>
</dbReference>
<keyword evidence="3" id="KW-0472">Membrane</keyword>
<comment type="caution">
    <text evidence="4">The sequence shown here is derived from an EMBL/GenBank/DDBJ whole genome shotgun (WGS) entry which is preliminary data.</text>
</comment>
<proteinExistence type="inferred from homology"/>
<keyword evidence="3" id="KW-0812">Transmembrane</keyword>
<keyword evidence="3" id="KW-1133">Transmembrane helix</keyword>
<evidence type="ECO:0000313" key="5">
    <source>
        <dbReference type="Proteomes" id="UP000289703"/>
    </source>
</evidence>